<dbReference type="PROSITE" id="PS00662">
    <property type="entry name" value="T2SP_E"/>
    <property type="match status" value="1"/>
</dbReference>
<dbReference type="InterPro" id="IPR050921">
    <property type="entry name" value="T4SS_GSP_E_ATPase"/>
</dbReference>
<evidence type="ECO:0000256" key="1">
    <source>
        <dbReference type="ARBA" id="ARBA00006611"/>
    </source>
</evidence>
<gene>
    <name evidence="3" type="ORF">AKJ09_08267</name>
</gene>
<evidence type="ECO:0000313" key="4">
    <source>
        <dbReference type="Proteomes" id="UP000064967"/>
    </source>
</evidence>
<dbReference type="AlphaFoldDB" id="A0A0K1Q7A1"/>
<evidence type="ECO:0000259" key="2">
    <source>
        <dbReference type="PROSITE" id="PS00662"/>
    </source>
</evidence>
<dbReference type="PANTHER" id="PTHR30486">
    <property type="entry name" value="TWITCHING MOTILITY PROTEIN PILT"/>
    <property type="match status" value="1"/>
</dbReference>
<dbReference type="InterPro" id="IPR006321">
    <property type="entry name" value="PilT/PilU"/>
</dbReference>
<dbReference type="EMBL" id="CP012333">
    <property type="protein sequence ID" value="AKV01604.1"/>
    <property type="molecule type" value="Genomic_DNA"/>
</dbReference>
<dbReference type="CDD" id="cd01131">
    <property type="entry name" value="PilT"/>
    <property type="match status" value="1"/>
</dbReference>
<evidence type="ECO:0000313" key="3">
    <source>
        <dbReference type="EMBL" id="AKV01604.1"/>
    </source>
</evidence>
<dbReference type="STRING" id="1391654.AKJ09_08267"/>
<dbReference type="NCBIfam" id="TIGR01420">
    <property type="entry name" value="pilT_fam"/>
    <property type="match status" value="1"/>
</dbReference>
<dbReference type="Proteomes" id="UP000064967">
    <property type="component" value="Chromosome"/>
</dbReference>
<dbReference type="PANTHER" id="PTHR30486:SF12">
    <property type="entry name" value="TYPE IV PILUS ATPASE PILU"/>
    <property type="match status" value="1"/>
</dbReference>
<dbReference type="RefSeq" id="WP_146652674.1">
    <property type="nucleotide sequence ID" value="NZ_CP012333.1"/>
</dbReference>
<dbReference type="KEGG" id="llu:AKJ09_08267"/>
<dbReference type="Gene3D" id="3.30.450.90">
    <property type="match status" value="1"/>
</dbReference>
<dbReference type="GO" id="GO:0016887">
    <property type="term" value="F:ATP hydrolysis activity"/>
    <property type="evidence" value="ECO:0007669"/>
    <property type="project" value="InterPro"/>
</dbReference>
<dbReference type="OrthoDB" id="9805147at2"/>
<dbReference type="SUPFAM" id="SSF52540">
    <property type="entry name" value="P-loop containing nucleoside triphosphate hydrolases"/>
    <property type="match status" value="1"/>
</dbReference>
<dbReference type="PATRIC" id="fig|1391654.3.peg.8376"/>
<dbReference type="InterPro" id="IPR027417">
    <property type="entry name" value="P-loop_NTPase"/>
</dbReference>
<reference evidence="3 4" key="1">
    <citation type="submission" date="2015-08" db="EMBL/GenBank/DDBJ databases">
        <authorList>
            <person name="Babu N.S."/>
            <person name="Beckwith C.J."/>
            <person name="Beseler K.G."/>
            <person name="Brison A."/>
            <person name="Carone J.V."/>
            <person name="Caskin T.P."/>
            <person name="Diamond M."/>
            <person name="Durham M.E."/>
            <person name="Foxe J.M."/>
            <person name="Go M."/>
            <person name="Henderson B.A."/>
            <person name="Jones I.B."/>
            <person name="McGettigan J.A."/>
            <person name="Micheletti S.J."/>
            <person name="Nasrallah M.E."/>
            <person name="Ortiz D."/>
            <person name="Piller C.R."/>
            <person name="Privatt S.R."/>
            <person name="Schneider S.L."/>
            <person name="Sharp S."/>
            <person name="Smith T.C."/>
            <person name="Stanton J.D."/>
            <person name="Ullery H.E."/>
            <person name="Wilson R.J."/>
            <person name="Serrano M.G."/>
            <person name="Buck G."/>
            <person name="Lee V."/>
            <person name="Wang Y."/>
            <person name="Carvalho R."/>
            <person name="Voegtly L."/>
            <person name="Shi R."/>
            <person name="Duckworth R."/>
            <person name="Johnson A."/>
            <person name="Loviza R."/>
            <person name="Walstead R."/>
            <person name="Shah Z."/>
            <person name="Kiflezghi M."/>
            <person name="Wade K."/>
            <person name="Ball S.L."/>
            <person name="Bradley K.W."/>
            <person name="Asai D.J."/>
            <person name="Bowman C.A."/>
            <person name="Russell D.A."/>
            <person name="Pope W.H."/>
            <person name="Jacobs-Sera D."/>
            <person name="Hendrix R.W."/>
            <person name="Hatfull G.F."/>
        </authorList>
    </citation>
    <scope>NUCLEOTIDE SEQUENCE [LARGE SCALE GENOMIC DNA]</scope>
    <source>
        <strain evidence="3 4">DSM 27648</strain>
    </source>
</reference>
<dbReference type="InterPro" id="IPR001482">
    <property type="entry name" value="T2SS/T4SS_dom"/>
</dbReference>
<accession>A0A0K1Q7A1</accession>
<sequence>MPDSSQPVSSVYGNEGYINQLLAKAVAAKASDIHLKVGIPPAARVRGDLVFFRTEALRPEDTEQIARVVIRDPKVKAEVSTLREHDCAYSAAGVGRFRVNVYRQRGTLGIVMRAIPTRIPSFEDLGAPAPCAPLAEKDRGLVLVVGAAGNGKSSTLAAMIGHLNQTQPLHIVTIEDPIEFLHEDDKSSISQREVGIDTGTFADALRAALRQDPDVILVGEIRDEITLDIALKAAETGHLVLSTLHTPDVTRTVGRMLALAPKGQPGSTEEMRERIGDTLQGVIAQRLLPRKDGSGVVLAAEVLVATGTVREAIKRPDGNPSLKELMEKGTHPYGMQTFEMHLKQLLQQGAIEKEVARAAAGF</sequence>
<proteinExistence type="inferred from homology"/>
<name>A0A0K1Q7A1_9BACT</name>
<feature type="domain" description="Bacterial type II secretion system protein E" evidence="2">
    <location>
        <begin position="209"/>
        <end position="223"/>
    </location>
</feature>
<dbReference type="Gene3D" id="3.40.50.300">
    <property type="entry name" value="P-loop containing nucleotide triphosphate hydrolases"/>
    <property type="match status" value="1"/>
</dbReference>
<organism evidence="3 4">
    <name type="scientific">Labilithrix luteola</name>
    <dbReference type="NCBI Taxonomy" id="1391654"/>
    <lineage>
        <taxon>Bacteria</taxon>
        <taxon>Pseudomonadati</taxon>
        <taxon>Myxococcota</taxon>
        <taxon>Polyangia</taxon>
        <taxon>Polyangiales</taxon>
        <taxon>Labilitrichaceae</taxon>
        <taxon>Labilithrix</taxon>
    </lineage>
</organism>
<dbReference type="GO" id="GO:0005524">
    <property type="term" value="F:ATP binding"/>
    <property type="evidence" value="ECO:0007669"/>
    <property type="project" value="InterPro"/>
</dbReference>
<dbReference type="Pfam" id="PF00437">
    <property type="entry name" value="T2SSE"/>
    <property type="match status" value="1"/>
</dbReference>
<keyword evidence="4" id="KW-1185">Reference proteome</keyword>
<comment type="similarity">
    <text evidence="1">Belongs to the GSP E family.</text>
</comment>
<protein>
    <submittedName>
        <fullName evidence="3">Twitching motility protein PilT</fullName>
    </submittedName>
</protein>